<dbReference type="PANTHER" id="PTHR46796:SF6">
    <property type="entry name" value="ARAC SUBFAMILY"/>
    <property type="match status" value="1"/>
</dbReference>
<dbReference type="AlphaFoldDB" id="A0AA41Z2T3"/>
<proteinExistence type="predicted"/>
<gene>
    <name evidence="5" type="ORF">M8523_32780</name>
</gene>
<sequence>KVQDYLIAHVGEPVPVKRMADAAGTSARSIARLFVKGLRLTPLDFVENVRLDQERNLLEATNFALKAVAFDFGFTGLEQMRAVFQRRLGLNPQRSRESFQLVCSPLLPALCLAAATARGTSVVRL</sequence>
<protein>
    <submittedName>
        <fullName evidence="5">Helix-turn-helix domain-containing protein</fullName>
    </submittedName>
</protein>
<dbReference type="InterPro" id="IPR018060">
    <property type="entry name" value="HTH_AraC"/>
</dbReference>
<organism evidence="5 6">
    <name type="scientific">Lichenifustis flavocetrariae</name>
    <dbReference type="NCBI Taxonomy" id="2949735"/>
    <lineage>
        <taxon>Bacteria</taxon>
        <taxon>Pseudomonadati</taxon>
        <taxon>Pseudomonadota</taxon>
        <taxon>Alphaproteobacteria</taxon>
        <taxon>Hyphomicrobiales</taxon>
        <taxon>Lichenihabitantaceae</taxon>
        <taxon>Lichenifustis</taxon>
    </lineage>
</organism>
<dbReference type="InterPro" id="IPR009057">
    <property type="entry name" value="Homeodomain-like_sf"/>
</dbReference>
<dbReference type="InterPro" id="IPR050204">
    <property type="entry name" value="AraC_XylS_family_regulators"/>
</dbReference>
<dbReference type="PANTHER" id="PTHR46796">
    <property type="entry name" value="HTH-TYPE TRANSCRIPTIONAL ACTIVATOR RHAS-RELATED"/>
    <property type="match status" value="1"/>
</dbReference>
<evidence type="ECO:0000256" key="2">
    <source>
        <dbReference type="ARBA" id="ARBA00023125"/>
    </source>
</evidence>
<dbReference type="EMBL" id="JAMOIM010000059">
    <property type="protein sequence ID" value="MCW6512684.1"/>
    <property type="molecule type" value="Genomic_DNA"/>
</dbReference>
<dbReference type="Proteomes" id="UP001165667">
    <property type="component" value="Unassembled WGS sequence"/>
</dbReference>
<keyword evidence="6" id="KW-1185">Reference proteome</keyword>
<dbReference type="SUPFAM" id="SSF46689">
    <property type="entry name" value="Homeodomain-like"/>
    <property type="match status" value="2"/>
</dbReference>
<evidence type="ECO:0000313" key="5">
    <source>
        <dbReference type="EMBL" id="MCW6512684.1"/>
    </source>
</evidence>
<comment type="caution">
    <text evidence="5">The sequence shown here is derived from an EMBL/GenBank/DDBJ whole genome shotgun (WGS) entry which is preliminary data.</text>
</comment>
<dbReference type="RefSeq" id="WP_282589058.1">
    <property type="nucleotide sequence ID" value="NZ_JAMOIM010000059.1"/>
</dbReference>
<evidence type="ECO:0000256" key="3">
    <source>
        <dbReference type="ARBA" id="ARBA00023163"/>
    </source>
</evidence>
<reference evidence="5" key="1">
    <citation type="submission" date="2022-05" db="EMBL/GenBank/DDBJ databases">
        <authorList>
            <person name="Pankratov T."/>
        </authorList>
    </citation>
    <scope>NUCLEOTIDE SEQUENCE</scope>
    <source>
        <strain evidence="5">BP6-180914</strain>
    </source>
</reference>
<dbReference type="GO" id="GO:0043565">
    <property type="term" value="F:sequence-specific DNA binding"/>
    <property type="evidence" value="ECO:0007669"/>
    <property type="project" value="InterPro"/>
</dbReference>
<keyword evidence="3" id="KW-0804">Transcription</keyword>
<accession>A0AA41Z2T3</accession>
<name>A0AA41Z2T3_9HYPH</name>
<evidence type="ECO:0000313" key="6">
    <source>
        <dbReference type="Proteomes" id="UP001165667"/>
    </source>
</evidence>
<dbReference type="GO" id="GO:0003700">
    <property type="term" value="F:DNA-binding transcription factor activity"/>
    <property type="evidence" value="ECO:0007669"/>
    <property type="project" value="InterPro"/>
</dbReference>
<dbReference type="SMART" id="SM00342">
    <property type="entry name" value="HTH_ARAC"/>
    <property type="match status" value="1"/>
</dbReference>
<keyword evidence="2" id="KW-0238">DNA-binding</keyword>
<dbReference type="Gene3D" id="1.10.10.60">
    <property type="entry name" value="Homeodomain-like"/>
    <property type="match status" value="1"/>
</dbReference>
<evidence type="ECO:0000256" key="1">
    <source>
        <dbReference type="ARBA" id="ARBA00023015"/>
    </source>
</evidence>
<evidence type="ECO:0000259" key="4">
    <source>
        <dbReference type="PROSITE" id="PS01124"/>
    </source>
</evidence>
<feature type="non-terminal residue" evidence="5">
    <location>
        <position position="1"/>
    </location>
</feature>
<keyword evidence="1" id="KW-0805">Transcription regulation</keyword>
<feature type="domain" description="HTH araC/xylS-type" evidence="4">
    <location>
        <begin position="1"/>
        <end position="98"/>
    </location>
</feature>
<dbReference type="Pfam" id="PF12833">
    <property type="entry name" value="HTH_18"/>
    <property type="match status" value="1"/>
</dbReference>
<dbReference type="PROSITE" id="PS01124">
    <property type="entry name" value="HTH_ARAC_FAMILY_2"/>
    <property type="match status" value="1"/>
</dbReference>